<dbReference type="InterPro" id="IPR036526">
    <property type="entry name" value="C-N_Hydrolase_sf"/>
</dbReference>
<proteinExistence type="predicted"/>
<name>A0A9N9ZDY9_9HYPO</name>
<evidence type="ECO:0000313" key="4">
    <source>
        <dbReference type="Proteomes" id="UP000775872"/>
    </source>
</evidence>
<dbReference type="OrthoDB" id="412018at2759"/>
<feature type="domain" description="CN hydrolase" evidence="2">
    <location>
        <begin position="8"/>
        <end position="317"/>
    </location>
</feature>
<evidence type="ECO:0000313" key="3">
    <source>
        <dbReference type="EMBL" id="CAH0053786.1"/>
    </source>
</evidence>
<organism evidence="3 4">
    <name type="scientific">Clonostachys solani</name>
    <dbReference type="NCBI Taxonomy" id="160281"/>
    <lineage>
        <taxon>Eukaryota</taxon>
        <taxon>Fungi</taxon>
        <taxon>Dikarya</taxon>
        <taxon>Ascomycota</taxon>
        <taxon>Pezizomycotina</taxon>
        <taxon>Sordariomycetes</taxon>
        <taxon>Hypocreomycetidae</taxon>
        <taxon>Hypocreales</taxon>
        <taxon>Bionectriaceae</taxon>
        <taxon>Clonostachys</taxon>
    </lineage>
</organism>
<dbReference type="PANTHER" id="PTHR43674">
    <property type="entry name" value="NITRILASE C965.09-RELATED"/>
    <property type="match status" value="1"/>
</dbReference>
<dbReference type="PANTHER" id="PTHR43674:SF12">
    <property type="entry name" value="NITRILASE C965.09-RELATED"/>
    <property type="match status" value="1"/>
</dbReference>
<reference evidence="3 4" key="2">
    <citation type="submission" date="2021-10" db="EMBL/GenBank/DDBJ databases">
        <authorList>
            <person name="Piombo E."/>
        </authorList>
    </citation>
    <scope>NUCLEOTIDE SEQUENCE [LARGE SCALE GENOMIC DNA]</scope>
</reference>
<dbReference type="Proteomes" id="UP000775872">
    <property type="component" value="Unassembled WGS sequence"/>
</dbReference>
<dbReference type="SUPFAM" id="SSF56317">
    <property type="entry name" value="Carbon-nitrogen hydrolase"/>
    <property type="match status" value="1"/>
</dbReference>
<dbReference type="Gene3D" id="3.60.110.10">
    <property type="entry name" value="Carbon-nitrogen hydrolase"/>
    <property type="match status" value="1"/>
</dbReference>
<protein>
    <recommendedName>
        <fullName evidence="2">CN hydrolase domain-containing protein</fullName>
    </recommendedName>
</protein>
<evidence type="ECO:0000256" key="1">
    <source>
        <dbReference type="ARBA" id="ARBA00022801"/>
    </source>
</evidence>
<keyword evidence="4" id="KW-1185">Reference proteome</keyword>
<sequence>MGPKPRIITVAAAQLGPVKSLDTPRLETLGRMITLLDEAAKAGVRLVVYPELAFTTFFPSHIIEDPDKLAAYFEPTSQAEPYAVINSPNVKPLIDRANELGVDISFGFGERFTSEDGRVNDFNSAIYYSATQKRGIAKYRKVHLPGRVDIDTRPNVIQQLEKRYFTPGDLGFQAFRVPDLVDGALKAADAASEQDLEGKGDPIVGMLICNDRRWAEGWRCYGLQGIEILLEGYNTTAYAPQYDGDEEEQEAEALFHHRLSCQSGSYTNACYSINVAKAGWEDHGKMIAGSSIIDPNGHIIAESKSYEDELVIATIDLAKCRKGKERVFAFGKHRRVEHYSLLSEQAGVKEPPLLS</sequence>
<comment type="caution">
    <text evidence="3">The sequence shown here is derived from an EMBL/GenBank/DDBJ whole genome shotgun (WGS) entry which is preliminary data.</text>
</comment>
<accession>A0A9N9ZDY9</accession>
<evidence type="ECO:0000259" key="2">
    <source>
        <dbReference type="PROSITE" id="PS50263"/>
    </source>
</evidence>
<reference evidence="4" key="1">
    <citation type="submission" date="2019-06" db="EMBL/GenBank/DDBJ databases">
        <authorList>
            <person name="Broberg M."/>
        </authorList>
    </citation>
    <scope>NUCLEOTIDE SEQUENCE [LARGE SCALE GENOMIC DNA]</scope>
</reference>
<dbReference type="GO" id="GO:0016811">
    <property type="term" value="F:hydrolase activity, acting on carbon-nitrogen (but not peptide) bonds, in linear amides"/>
    <property type="evidence" value="ECO:0007669"/>
    <property type="project" value="TreeGrafter"/>
</dbReference>
<dbReference type="AlphaFoldDB" id="A0A9N9ZDY9"/>
<dbReference type="EMBL" id="CABFOC020000045">
    <property type="protein sequence ID" value="CAH0053786.1"/>
    <property type="molecule type" value="Genomic_DNA"/>
</dbReference>
<dbReference type="InterPro" id="IPR050345">
    <property type="entry name" value="Aliph_Amidase/BUP"/>
</dbReference>
<dbReference type="PROSITE" id="PS50263">
    <property type="entry name" value="CN_HYDROLASE"/>
    <property type="match status" value="1"/>
</dbReference>
<dbReference type="Pfam" id="PF00795">
    <property type="entry name" value="CN_hydrolase"/>
    <property type="match status" value="1"/>
</dbReference>
<gene>
    <name evidence="3" type="ORF">CSOL1703_00005662</name>
</gene>
<dbReference type="InterPro" id="IPR003010">
    <property type="entry name" value="C-N_Hydrolase"/>
</dbReference>
<keyword evidence="1" id="KW-0378">Hydrolase</keyword>